<accession>A0A9N8ZN96</accession>
<dbReference type="GO" id="GO:0005737">
    <property type="term" value="C:cytoplasm"/>
    <property type="evidence" value="ECO:0007669"/>
    <property type="project" value="TreeGrafter"/>
</dbReference>
<reference evidence="4" key="1">
    <citation type="submission" date="2021-06" db="EMBL/GenBank/DDBJ databases">
        <authorList>
            <person name="Kallberg Y."/>
            <person name="Tangrot J."/>
            <person name="Rosling A."/>
        </authorList>
    </citation>
    <scope>NUCLEOTIDE SEQUENCE</scope>
    <source>
        <strain evidence="4">BR232B</strain>
    </source>
</reference>
<protein>
    <submittedName>
        <fullName evidence="4">868_t:CDS:1</fullName>
    </submittedName>
</protein>
<dbReference type="PANTHER" id="PTHR11638:SF18">
    <property type="entry name" value="HEAT SHOCK PROTEIN 104"/>
    <property type="match status" value="1"/>
</dbReference>
<name>A0A9N8ZN96_9GLOM</name>
<dbReference type="Pfam" id="PF07724">
    <property type="entry name" value="AAA_2"/>
    <property type="match status" value="1"/>
</dbReference>
<dbReference type="EMBL" id="CAJVPI010000215">
    <property type="protein sequence ID" value="CAG8502094.1"/>
    <property type="molecule type" value="Genomic_DNA"/>
</dbReference>
<evidence type="ECO:0000259" key="3">
    <source>
        <dbReference type="Pfam" id="PF07724"/>
    </source>
</evidence>
<dbReference type="GO" id="GO:0005524">
    <property type="term" value="F:ATP binding"/>
    <property type="evidence" value="ECO:0007669"/>
    <property type="project" value="UniProtKB-KW"/>
</dbReference>
<gene>
    <name evidence="4" type="ORF">PBRASI_LOCUS2661</name>
</gene>
<dbReference type="InterPro" id="IPR003959">
    <property type="entry name" value="ATPase_AAA_core"/>
</dbReference>
<comment type="caution">
    <text evidence="4">The sequence shown here is derived from an EMBL/GenBank/DDBJ whole genome shotgun (WGS) entry which is preliminary data.</text>
</comment>
<dbReference type="AlphaFoldDB" id="A0A9N8ZN96"/>
<dbReference type="Proteomes" id="UP000789739">
    <property type="component" value="Unassembled WGS sequence"/>
</dbReference>
<dbReference type="PANTHER" id="PTHR11638">
    <property type="entry name" value="ATP-DEPENDENT CLP PROTEASE"/>
    <property type="match status" value="1"/>
</dbReference>
<proteinExistence type="predicted"/>
<keyword evidence="5" id="KW-1185">Reference proteome</keyword>
<dbReference type="InterPro" id="IPR050130">
    <property type="entry name" value="ClpA_ClpB"/>
</dbReference>
<dbReference type="SUPFAM" id="SSF52540">
    <property type="entry name" value="P-loop containing nucleoside triphosphate hydrolases"/>
    <property type="match status" value="1"/>
</dbReference>
<keyword evidence="2" id="KW-0067">ATP-binding</keyword>
<dbReference type="InterPro" id="IPR027417">
    <property type="entry name" value="P-loop_NTPase"/>
</dbReference>
<dbReference type="GO" id="GO:0016887">
    <property type="term" value="F:ATP hydrolysis activity"/>
    <property type="evidence" value="ECO:0007669"/>
    <property type="project" value="InterPro"/>
</dbReference>
<sequence length="44" mass="4865">MSEYMEKFAVSRLVGAPPGYVGYEEGGELTEATRRKPFAVVLLD</sequence>
<dbReference type="Gene3D" id="3.40.50.300">
    <property type="entry name" value="P-loop containing nucleotide triphosphate hydrolases"/>
    <property type="match status" value="1"/>
</dbReference>
<dbReference type="GO" id="GO:0034605">
    <property type="term" value="P:cellular response to heat"/>
    <property type="evidence" value="ECO:0007669"/>
    <property type="project" value="TreeGrafter"/>
</dbReference>
<evidence type="ECO:0000256" key="2">
    <source>
        <dbReference type="ARBA" id="ARBA00022840"/>
    </source>
</evidence>
<evidence type="ECO:0000313" key="4">
    <source>
        <dbReference type="EMBL" id="CAG8502094.1"/>
    </source>
</evidence>
<organism evidence="4 5">
    <name type="scientific">Paraglomus brasilianum</name>
    <dbReference type="NCBI Taxonomy" id="144538"/>
    <lineage>
        <taxon>Eukaryota</taxon>
        <taxon>Fungi</taxon>
        <taxon>Fungi incertae sedis</taxon>
        <taxon>Mucoromycota</taxon>
        <taxon>Glomeromycotina</taxon>
        <taxon>Glomeromycetes</taxon>
        <taxon>Paraglomerales</taxon>
        <taxon>Paraglomeraceae</taxon>
        <taxon>Paraglomus</taxon>
    </lineage>
</organism>
<keyword evidence="1" id="KW-0547">Nucleotide-binding</keyword>
<feature type="domain" description="ATPase AAA-type core" evidence="3">
    <location>
        <begin position="1"/>
        <end position="44"/>
    </location>
</feature>
<evidence type="ECO:0000256" key="1">
    <source>
        <dbReference type="ARBA" id="ARBA00022741"/>
    </source>
</evidence>
<evidence type="ECO:0000313" key="5">
    <source>
        <dbReference type="Proteomes" id="UP000789739"/>
    </source>
</evidence>